<evidence type="ECO:0000256" key="1">
    <source>
        <dbReference type="ARBA" id="ARBA00001933"/>
    </source>
</evidence>
<dbReference type="PANTHER" id="PTHR13693">
    <property type="entry name" value="CLASS II AMINOTRANSFERASE/8-AMINO-7-OXONONANOATE SYNTHASE"/>
    <property type="match status" value="1"/>
</dbReference>
<evidence type="ECO:0000256" key="3">
    <source>
        <dbReference type="ARBA" id="ARBA00022679"/>
    </source>
</evidence>
<evidence type="ECO:0000256" key="4">
    <source>
        <dbReference type="ARBA" id="ARBA00047715"/>
    </source>
</evidence>
<gene>
    <name evidence="7" type="ORF">KDA82_21675</name>
</gene>
<sequence length="438" mass="45472">MPDIFDKHLPSLARDMTGEGPRPFYRAMASGDGEALVEGVRVVMTACNDYLGLSGDPRVTAAAAKALDLYGASCSGSRLVCGTLPEHEELESRLAAFLGCDEAIVTTTGFQANLALTPLFGAADLVFSDMANHASLVDAIRLGAAGKRLYRHSDMEHLAAELSQADPGAGKAIVTDGLFSMEGDLCRLPELHALARRHGARLIVDGAHDIGLLGAGGRGVAEHFGLPEAVDLRTGTLSKCFGSIGGVLAGPADVIGYLRYTARPVIFSASMPPAALAAALAALEIIQAEPERRTRAFELAALLNEGLRELGFDTGESATPIVPVHIGDAGLCGRMWQEVLDEGVFTHAVVAPAVPHGQALIRLSLQATHTEEHLDRILDAFAAAGRRLGMIPGPAHAPGGAGASSGRTRTGTQAGAVAPRPSIGAQRGALGKQEVSVR</sequence>
<dbReference type="Gene3D" id="3.90.1150.10">
    <property type="entry name" value="Aspartate Aminotransferase, domain 1"/>
    <property type="match status" value="1"/>
</dbReference>
<dbReference type="GO" id="GO:0008710">
    <property type="term" value="F:8-amino-7-oxononanoate synthase activity"/>
    <property type="evidence" value="ECO:0007669"/>
    <property type="project" value="UniProtKB-EC"/>
</dbReference>
<keyword evidence="8" id="KW-1185">Reference proteome</keyword>
<proteinExistence type="predicted"/>
<dbReference type="Pfam" id="PF00155">
    <property type="entry name" value="Aminotran_1_2"/>
    <property type="match status" value="1"/>
</dbReference>
<dbReference type="GO" id="GO:0008483">
    <property type="term" value="F:transaminase activity"/>
    <property type="evidence" value="ECO:0007669"/>
    <property type="project" value="UniProtKB-KW"/>
</dbReference>
<evidence type="ECO:0000313" key="7">
    <source>
        <dbReference type="EMBL" id="MBR7675578.1"/>
    </source>
</evidence>
<dbReference type="EC" id="2.3.1.47" evidence="2"/>
<dbReference type="Proteomes" id="UP000675554">
    <property type="component" value="Unassembled WGS sequence"/>
</dbReference>
<dbReference type="GO" id="GO:0030170">
    <property type="term" value="F:pyridoxal phosphate binding"/>
    <property type="evidence" value="ECO:0007669"/>
    <property type="project" value="InterPro"/>
</dbReference>
<comment type="caution">
    <text evidence="7">The sequence shown here is derived from an EMBL/GenBank/DDBJ whole genome shotgun (WGS) entry which is preliminary data.</text>
</comment>
<protein>
    <recommendedName>
        <fullName evidence="2">8-amino-7-oxononanoate synthase</fullName>
        <ecNumber evidence="2">2.3.1.47</ecNumber>
    </recommendedName>
</protein>
<keyword evidence="7" id="KW-0032">Aminotransferase</keyword>
<comment type="cofactor">
    <cofactor evidence="1">
        <name>pyridoxal 5'-phosphate</name>
        <dbReference type="ChEBI" id="CHEBI:597326"/>
    </cofactor>
</comment>
<dbReference type="InterPro" id="IPR015421">
    <property type="entry name" value="PyrdxlP-dep_Trfase_major"/>
</dbReference>
<name>A0A8T4IV81_9ACTN</name>
<accession>A0A8T4IV81</accession>
<dbReference type="SUPFAM" id="SSF53383">
    <property type="entry name" value="PLP-dependent transferases"/>
    <property type="match status" value="1"/>
</dbReference>
<evidence type="ECO:0000256" key="2">
    <source>
        <dbReference type="ARBA" id="ARBA00013187"/>
    </source>
</evidence>
<dbReference type="EMBL" id="JAGSMN010000500">
    <property type="protein sequence ID" value="MBR7675578.1"/>
    <property type="molecule type" value="Genomic_DNA"/>
</dbReference>
<keyword evidence="3" id="KW-0808">Transferase</keyword>
<reference evidence="7" key="1">
    <citation type="submission" date="2021-04" db="EMBL/GenBank/DDBJ databases">
        <title>Sequencing of actinobacteria type strains.</title>
        <authorList>
            <person name="Nguyen G.-S."/>
            <person name="Wentzel A."/>
        </authorList>
    </citation>
    <scope>NUCLEOTIDE SEQUENCE</scope>
    <source>
        <strain evidence="7">DSM 42095</strain>
    </source>
</reference>
<dbReference type="AlphaFoldDB" id="A0A8T4IV81"/>
<evidence type="ECO:0000259" key="6">
    <source>
        <dbReference type="Pfam" id="PF00155"/>
    </source>
</evidence>
<dbReference type="InterPro" id="IPR004839">
    <property type="entry name" value="Aminotransferase_I/II_large"/>
</dbReference>
<organism evidence="7 8">
    <name type="scientific">Streptomyces daliensis</name>
    <dbReference type="NCBI Taxonomy" id="299421"/>
    <lineage>
        <taxon>Bacteria</taxon>
        <taxon>Bacillati</taxon>
        <taxon>Actinomycetota</taxon>
        <taxon>Actinomycetes</taxon>
        <taxon>Kitasatosporales</taxon>
        <taxon>Streptomycetaceae</taxon>
        <taxon>Streptomyces</taxon>
    </lineage>
</organism>
<feature type="domain" description="Aminotransferase class I/classII large" evidence="6">
    <location>
        <begin position="47"/>
        <end position="381"/>
    </location>
</feature>
<dbReference type="Gene3D" id="3.40.640.10">
    <property type="entry name" value="Type I PLP-dependent aspartate aminotransferase-like (Major domain)"/>
    <property type="match status" value="1"/>
</dbReference>
<comment type="catalytic activity">
    <reaction evidence="4">
        <text>6-carboxyhexanoyl-[ACP] + L-alanine + H(+) = (8S)-8-amino-7-oxononanoate + holo-[ACP] + CO2</text>
        <dbReference type="Rhea" id="RHEA:42288"/>
        <dbReference type="Rhea" id="RHEA-COMP:9685"/>
        <dbReference type="Rhea" id="RHEA-COMP:9955"/>
        <dbReference type="ChEBI" id="CHEBI:15378"/>
        <dbReference type="ChEBI" id="CHEBI:16526"/>
        <dbReference type="ChEBI" id="CHEBI:57972"/>
        <dbReference type="ChEBI" id="CHEBI:64479"/>
        <dbReference type="ChEBI" id="CHEBI:78846"/>
        <dbReference type="ChEBI" id="CHEBI:149468"/>
        <dbReference type="EC" id="2.3.1.47"/>
    </reaction>
</comment>
<evidence type="ECO:0000313" key="8">
    <source>
        <dbReference type="Proteomes" id="UP000675554"/>
    </source>
</evidence>
<dbReference type="InterPro" id="IPR050087">
    <property type="entry name" value="AON_synthase_class-II"/>
</dbReference>
<dbReference type="InterPro" id="IPR015422">
    <property type="entry name" value="PyrdxlP-dep_Trfase_small"/>
</dbReference>
<feature type="region of interest" description="Disordered" evidence="5">
    <location>
        <begin position="392"/>
        <end position="438"/>
    </location>
</feature>
<feature type="compositionally biased region" description="Low complexity" evidence="5">
    <location>
        <begin position="392"/>
        <end position="412"/>
    </location>
</feature>
<dbReference type="PANTHER" id="PTHR13693:SF3">
    <property type="entry name" value="LD36009P"/>
    <property type="match status" value="1"/>
</dbReference>
<dbReference type="InterPro" id="IPR015424">
    <property type="entry name" value="PyrdxlP-dep_Trfase"/>
</dbReference>
<evidence type="ECO:0000256" key="5">
    <source>
        <dbReference type="SAM" id="MobiDB-lite"/>
    </source>
</evidence>